<dbReference type="GO" id="GO:0002720">
    <property type="term" value="P:positive regulation of cytokine production involved in immune response"/>
    <property type="evidence" value="ECO:0007669"/>
    <property type="project" value="TreeGrafter"/>
</dbReference>
<accession>A0A3Q2CL98</accession>
<dbReference type="PANTHER" id="PTHR46838">
    <property type="entry name" value="TUMOR NECROSIS FACTOR RECEPTOR SUPERFAMILY MEMBER 14"/>
    <property type="match status" value="1"/>
</dbReference>
<dbReference type="PANTHER" id="PTHR46838:SF1">
    <property type="entry name" value="TUMOR NECROSIS FACTOR RECEPTOR SUPERFAMILY MEMBER 14"/>
    <property type="match status" value="1"/>
</dbReference>
<dbReference type="GO" id="GO:0009897">
    <property type="term" value="C:external side of plasma membrane"/>
    <property type="evidence" value="ECO:0007669"/>
    <property type="project" value="TreeGrafter"/>
</dbReference>
<evidence type="ECO:0000259" key="3">
    <source>
        <dbReference type="PROSITE" id="PS50050"/>
    </source>
</evidence>
<comment type="caution">
    <text evidence="1">Lacks conserved residue(s) required for the propagation of feature annotation.</text>
</comment>
<dbReference type="OMA" id="VKSECKR"/>
<dbReference type="Pfam" id="PF00020">
    <property type="entry name" value="TNFR_c6"/>
    <property type="match status" value="1"/>
</dbReference>
<dbReference type="PROSITE" id="PS00652">
    <property type="entry name" value="TNFR_NGFR_1"/>
    <property type="match status" value="1"/>
</dbReference>
<dbReference type="GO" id="GO:2000406">
    <property type="term" value="P:positive regulation of T cell migration"/>
    <property type="evidence" value="ECO:0007669"/>
    <property type="project" value="TreeGrafter"/>
</dbReference>
<evidence type="ECO:0000256" key="1">
    <source>
        <dbReference type="PROSITE-ProRule" id="PRU00206"/>
    </source>
</evidence>
<dbReference type="STRING" id="28743.ENSCVAP00000006093"/>
<dbReference type="CDD" id="cd13405">
    <property type="entry name" value="TNFRSF14_teleost"/>
    <property type="match status" value="1"/>
</dbReference>
<reference evidence="4" key="1">
    <citation type="submission" date="2025-08" db="UniProtKB">
        <authorList>
            <consortium name="Ensembl"/>
        </authorList>
    </citation>
    <scope>IDENTIFICATION</scope>
</reference>
<dbReference type="FunFam" id="2.10.50.10:FF:000065">
    <property type="entry name" value="TNF receptor superfamily member 14"/>
    <property type="match status" value="1"/>
</dbReference>
<keyword evidence="5" id="KW-1185">Reference proteome</keyword>
<name>A0A3Q2CL98_CYPVA</name>
<dbReference type="SMART" id="SM00208">
    <property type="entry name" value="TNFR"/>
    <property type="match status" value="3"/>
</dbReference>
<keyword evidence="1" id="KW-1015">Disulfide bond</keyword>
<feature type="repeat" description="TNFR-Cys" evidence="1">
    <location>
        <begin position="31"/>
        <end position="72"/>
    </location>
</feature>
<dbReference type="GO" id="GO:0050829">
    <property type="term" value="P:defense response to Gram-negative bacterium"/>
    <property type="evidence" value="ECO:0007669"/>
    <property type="project" value="TreeGrafter"/>
</dbReference>
<dbReference type="AlphaFoldDB" id="A0A3Q2CL98"/>
<organism evidence="4 5">
    <name type="scientific">Cyprinodon variegatus</name>
    <name type="common">Sheepshead minnow</name>
    <dbReference type="NCBI Taxonomy" id="28743"/>
    <lineage>
        <taxon>Eukaryota</taxon>
        <taxon>Metazoa</taxon>
        <taxon>Chordata</taxon>
        <taxon>Craniata</taxon>
        <taxon>Vertebrata</taxon>
        <taxon>Euteleostomi</taxon>
        <taxon>Actinopterygii</taxon>
        <taxon>Neopterygii</taxon>
        <taxon>Teleostei</taxon>
        <taxon>Neoteleostei</taxon>
        <taxon>Acanthomorphata</taxon>
        <taxon>Ovalentaria</taxon>
        <taxon>Atherinomorphae</taxon>
        <taxon>Cyprinodontiformes</taxon>
        <taxon>Cyprinodontidae</taxon>
        <taxon>Cyprinodon</taxon>
    </lineage>
</organism>
<feature type="disulfide bond" evidence="1">
    <location>
        <begin position="32"/>
        <end position="47"/>
    </location>
</feature>
<evidence type="ECO:0000313" key="4">
    <source>
        <dbReference type="Ensembl" id="ENSCVAP00000006093.1"/>
    </source>
</evidence>
<dbReference type="Proteomes" id="UP000265020">
    <property type="component" value="Unassembled WGS sequence"/>
</dbReference>
<keyword evidence="2" id="KW-1133">Transmembrane helix</keyword>
<dbReference type="GeneTree" id="ENSGT00950000183126"/>
<evidence type="ECO:0000313" key="5">
    <source>
        <dbReference type="Proteomes" id="UP000265020"/>
    </source>
</evidence>
<dbReference type="Ensembl" id="ENSCVAT00000005603.1">
    <property type="protein sequence ID" value="ENSCVAP00000006093.1"/>
    <property type="gene ID" value="ENSCVAG00000007572.1"/>
</dbReference>
<reference evidence="4" key="2">
    <citation type="submission" date="2025-09" db="UniProtKB">
        <authorList>
            <consortium name="Ensembl"/>
        </authorList>
    </citation>
    <scope>IDENTIFICATION</scope>
</reference>
<proteinExistence type="predicted"/>
<sequence>MVKTQNVLFYLPTGSRVKTDCTEFRSTSCQPCSAGTYMDQPNGLKKCSPCSICNSAGLTVKSECKRSADTVCEPMEGFFCTDLKPGGCGAAQRHRSCKPGQFIRRKGTASTDTDCSDCVAGTFSDGSMSSCQPHTQCEEQNLQLIKAGNTSTDAECGEKKNITGIVIGGVMGFLVLAAIVVVIFLWKYQRQRLLGRKDLRNLSFIQRGCISLSLKLLSRAERVSFRGWSSWSSIDMSLDRALLSPTCCPEDSPGLSWTS</sequence>
<dbReference type="GO" id="GO:0046642">
    <property type="term" value="P:negative regulation of alpha-beta T cell proliferation"/>
    <property type="evidence" value="ECO:0007669"/>
    <property type="project" value="TreeGrafter"/>
</dbReference>
<dbReference type="GO" id="GO:0050830">
    <property type="term" value="P:defense response to Gram-positive bacterium"/>
    <property type="evidence" value="ECO:0007669"/>
    <property type="project" value="TreeGrafter"/>
</dbReference>
<dbReference type="InterPro" id="IPR001368">
    <property type="entry name" value="TNFR/NGFR_Cys_rich_reg"/>
</dbReference>
<keyword evidence="2" id="KW-0472">Membrane</keyword>
<dbReference type="PROSITE" id="PS50050">
    <property type="entry name" value="TNFR_NGFR_2"/>
    <property type="match status" value="1"/>
</dbReference>
<feature type="transmembrane region" description="Helical" evidence="2">
    <location>
        <begin position="165"/>
        <end position="186"/>
    </location>
</feature>
<dbReference type="Gene3D" id="2.10.50.10">
    <property type="entry name" value="Tumor Necrosis Factor Receptor, subunit A, domain 2"/>
    <property type="match status" value="3"/>
</dbReference>
<keyword evidence="2" id="KW-0812">Transmembrane</keyword>
<dbReference type="SUPFAM" id="SSF57586">
    <property type="entry name" value="TNF receptor-like"/>
    <property type="match status" value="2"/>
</dbReference>
<feature type="domain" description="TNFR-Cys" evidence="3">
    <location>
        <begin position="31"/>
        <end position="72"/>
    </location>
</feature>
<protein>
    <recommendedName>
        <fullName evidence="3">TNFR-Cys domain-containing protein</fullName>
    </recommendedName>
</protein>
<evidence type="ECO:0000256" key="2">
    <source>
        <dbReference type="SAM" id="Phobius"/>
    </source>
</evidence>